<dbReference type="EMBL" id="CZAO01000012">
    <property type="protein sequence ID" value="CUP93601.1"/>
    <property type="molecule type" value="Genomic_DNA"/>
</dbReference>
<organism evidence="1 2">
    <name type="scientific">Bacteroides uniformis</name>
    <dbReference type="NCBI Taxonomy" id="820"/>
    <lineage>
        <taxon>Bacteria</taxon>
        <taxon>Pseudomonadati</taxon>
        <taxon>Bacteroidota</taxon>
        <taxon>Bacteroidia</taxon>
        <taxon>Bacteroidales</taxon>
        <taxon>Bacteroidaceae</taxon>
        <taxon>Bacteroides</taxon>
    </lineage>
</organism>
<evidence type="ECO:0000313" key="1">
    <source>
        <dbReference type="EMBL" id="CUP93601.1"/>
    </source>
</evidence>
<reference evidence="1 2" key="1">
    <citation type="submission" date="2015-09" db="EMBL/GenBank/DDBJ databases">
        <authorList>
            <consortium name="Pathogen Informatics"/>
        </authorList>
    </citation>
    <scope>NUCLEOTIDE SEQUENCE [LARGE SCALE GENOMIC DNA]</scope>
    <source>
        <strain evidence="1 2">2789STDY5834898</strain>
    </source>
</reference>
<sequence>MVDTLDFDIRIEEYPINCLLSHLRDKNSISVDREFIYQLQEIAN</sequence>
<evidence type="ECO:0000313" key="2">
    <source>
        <dbReference type="Proteomes" id="UP000095766"/>
    </source>
</evidence>
<dbReference type="Proteomes" id="UP000095766">
    <property type="component" value="Unassembled WGS sequence"/>
</dbReference>
<gene>
    <name evidence="1" type="ORF">ERS852510_02726</name>
</gene>
<accession>A0A174SB99</accession>
<protein>
    <submittedName>
        <fullName evidence="1">Uncharacterized protein</fullName>
    </submittedName>
</protein>
<name>A0A174SB99_BACUN</name>
<proteinExistence type="predicted"/>
<dbReference type="AlphaFoldDB" id="A0A174SB99"/>